<evidence type="ECO:0000256" key="3">
    <source>
        <dbReference type="ARBA" id="ARBA00023295"/>
    </source>
</evidence>
<evidence type="ECO:0000256" key="1">
    <source>
        <dbReference type="ARBA" id="ARBA00007401"/>
    </source>
</evidence>
<dbReference type="GO" id="GO:0005975">
    <property type="term" value="P:carbohydrate metabolic process"/>
    <property type="evidence" value="ECO:0007669"/>
    <property type="project" value="InterPro"/>
</dbReference>
<comment type="similarity">
    <text evidence="1 4">Belongs to the glycosyl hydrolase 2 family.</text>
</comment>
<dbReference type="PANTHER" id="PTHR42732">
    <property type="entry name" value="BETA-GALACTOSIDASE"/>
    <property type="match status" value="1"/>
</dbReference>
<feature type="domain" description="Glycoside hydrolase family 2 catalytic" evidence="6">
    <location>
        <begin position="259"/>
        <end position="525"/>
    </location>
</feature>
<dbReference type="GO" id="GO:0004553">
    <property type="term" value="F:hydrolase activity, hydrolyzing O-glycosyl compounds"/>
    <property type="evidence" value="ECO:0007669"/>
    <property type="project" value="InterPro"/>
</dbReference>
<dbReference type="InterPro" id="IPR017853">
    <property type="entry name" value="GH"/>
</dbReference>
<reference evidence="8" key="2">
    <citation type="submission" date="2021-04" db="EMBL/GenBank/DDBJ databases">
        <authorList>
            <person name="Gilroy R."/>
        </authorList>
    </citation>
    <scope>NUCLEOTIDE SEQUENCE</scope>
    <source>
        <strain evidence="8">2239</strain>
    </source>
</reference>
<dbReference type="InterPro" id="IPR036156">
    <property type="entry name" value="Beta-gal/glucu_dom_sf"/>
</dbReference>
<dbReference type="Pfam" id="PF00703">
    <property type="entry name" value="Glyco_hydro_2"/>
    <property type="match status" value="1"/>
</dbReference>
<comment type="caution">
    <text evidence="8">The sequence shown here is derived from an EMBL/GenBank/DDBJ whole genome shotgun (WGS) entry which is preliminary data.</text>
</comment>
<evidence type="ECO:0000259" key="6">
    <source>
        <dbReference type="Pfam" id="PF02836"/>
    </source>
</evidence>
<dbReference type="Proteomes" id="UP000824193">
    <property type="component" value="Unassembled WGS sequence"/>
</dbReference>
<feature type="domain" description="Glycosyl hydrolases family 2 sugar binding" evidence="7">
    <location>
        <begin position="43"/>
        <end position="152"/>
    </location>
</feature>
<dbReference type="PANTHER" id="PTHR42732:SF1">
    <property type="entry name" value="BETA-MANNOSIDASE"/>
    <property type="match status" value="1"/>
</dbReference>
<dbReference type="InterPro" id="IPR008979">
    <property type="entry name" value="Galactose-bd-like_sf"/>
</dbReference>
<dbReference type="SUPFAM" id="SSF49785">
    <property type="entry name" value="Galactose-binding domain-like"/>
    <property type="match status" value="1"/>
</dbReference>
<keyword evidence="3 4" id="KW-0326">Glycosidase</keyword>
<dbReference type="InterPro" id="IPR006104">
    <property type="entry name" value="Glyco_hydro_2_N"/>
</dbReference>
<dbReference type="InterPro" id="IPR051913">
    <property type="entry name" value="GH2_Domain-Containing"/>
</dbReference>
<dbReference type="Gene3D" id="3.20.20.80">
    <property type="entry name" value="Glycosidases"/>
    <property type="match status" value="1"/>
</dbReference>
<evidence type="ECO:0000259" key="7">
    <source>
        <dbReference type="Pfam" id="PF02837"/>
    </source>
</evidence>
<dbReference type="Pfam" id="PF02836">
    <property type="entry name" value="Glyco_hydro_2_C"/>
    <property type="match status" value="1"/>
</dbReference>
<dbReference type="Gene3D" id="2.60.120.260">
    <property type="entry name" value="Galactose-binding domain-like"/>
    <property type="match status" value="1"/>
</dbReference>
<organism evidence="8 9">
    <name type="scientific">Candidatus Allofournierella pullicola</name>
    <dbReference type="NCBI Taxonomy" id="2838596"/>
    <lineage>
        <taxon>Bacteria</taxon>
        <taxon>Bacillati</taxon>
        <taxon>Bacillota</taxon>
        <taxon>Clostridia</taxon>
        <taxon>Eubacteriales</taxon>
        <taxon>Oscillospiraceae</taxon>
        <taxon>Allofournierella</taxon>
    </lineage>
</organism>
<dbReference type="EMBL" id="DXFW01000010">
    <property type="protein sequence ID" value="HIX05189.1"/>
    <property type="molecule type" value="Genomic_DNA"/>
</dbReference>
<dbReference type="SUPFAM" id="SSF49303">
    <property type="entry name" value="beta-Galactosidase/glucuronidase domain"/>
    <property type="match status" value="1"/>
</dbReference>
<dbReference type="Gene3D" id="2.60.40.10">
    <property type="entry name" value="Immunoglobulins"/>
    <property type="match status" value="2"/>
</dbReference>
<dbReference type="AlphaFoldDB" id="A0A9D1V3R9"/>
<evidence type="ECO:0000313" key="9">
    <source>
        <dbReference type="Proteomes" id="UP000824193"/>
    </source>
</evidence>
<dbReference type="InterPro" id="IPR006103">
    <property type="entry name" value="Glyco_hydro_2_cat"/>
</dbReference>
<feature type="domain" description="Glycoside hydrolase family 2 immunoglobulin-like beta-sandwich" evidence="5">
    <location>
        <begin position="205"/>
        <end position="252"/>
    </location>
</feature>
<dbReference type="InterPro" id="IPR023230">
    <property type="entry name" value="Glyco_hydro_2_CS"/>
</dbReference>
<name>A0A9D1V3R9_9FIRM</name>
<sequence length="790" mass="88114">MKRIPWNNGWYFTPHYEPALTSLKAPREGLEAVRLPHTVRLLPFNDFSEQAYQMVSGYLRFFTLPEDWRGKRVRVTFEGAAHFAKVYLNGELLAQHGCGYTAFAVELTDHLRWGESNNLTVELDSRETLDVPPFGNVIDYLTYGGLYREVFLEVGGPAFIQDLCVRADMDGSVRCLPACEKAAGHTLRLAVCDESGAELARWEGDAETREALLQVERPALWDCEHPNLYHLKAALLRENEPVDERTVRFGFRRVEFLADGFYLNGKRVQLRGLDRHQCWPYMGYAVPARAQRLDADILKYELGCNAVRTSHYPQSHHFIDRCDEIGLLVFTEIPGWQHIGGDAWKAQALANTEEMVLQWRNHPSIFLWGVRINESPDDDELYRRTNETAHRLDPTRPTGGVRNFSHSHLFEDVYTYNDFSHHGPNKGCAPRGSITKEKDKGYLISEYNGHMFPTKACDWEGKRLEHALRHARVVSDAAKSEGIAGSFGWCMFDYNTHRDFGSGDRICYHGVMDMFRNPKLAAAVYASQQEETPVLEVSSSMDIGEHPAGALGTVAVFTNADRVDVYRNDLPAGSFFPAAEYGGLAHPPVLIGDTVSALLQSQEGMSRRTAAMVRDVLLGVASFGSDLPLSVLAKAAYLMVCKGFSREEGVRLYNNYVAGWGGQVVRWRFDAVKDGKVAASVVRCPGEQLALEVKADTGSLTDGPCWDMATVRIRVVDEFGAVRTYCSRSLTLQAEGAVELVGPAAVPLCGGMAGCYLRTRGEAGEGRLTVAMEGAQPVTLTFRVAKQEEE</sequence>
<dbReference type="Pfam" id="PF02837">
    <property type="entry name" value="Glyco_hydro_2_N"/>
    <property type="match status" value="1"/>
</dbReference>
<keyword evidence="2 4" id="KW-0378">Hydrolase</keyword>
<dbReference type="InterPro" id="IPR006102">
    <property type="entry name" value="Ig-like_GH2"/>
</dbReference>
<accession>A0A9D1V3R9</accession>
<proteinExistence type="inferred from homology"/>
<evidence type="ECO:0000259" key="5">
    <source>
        <dbReference type="Pfam" id="PF00703"/>
    </source>
</evidence>
<dbReference type="PRINTS" id="PR00132">
    <property type="entry name" value="GLHYDRLASE2"/>
</dbReference>
<dbReference type="InterPro" id="IPR006101">
    <property type="entry name" value="Glyco_hydro_2"/>
</dbReference>
<reference evidence="8" key="1">
    <citation type="journal article" date="2021" name="PeerJ">
        <title>Extensive microbial diversity within the chicken gut microbiome revealed by metagenomics and culture.</title>
        <authorList>
            <person name="Gilroy R."/>
            <person name="Ravi A."/>
            <person name="Getino M."/>
            <person name="Pursley I."/>
            <person name="Horton D.L."/>
            <person name="Alikhan N.F."/>
            <person name="Baker D."/>
            <person name="Gharbi K."/>
            <person name="Hall N."/>
            <person name="Watson M."/>
            <person name="Adriaenssens E.M."/>
            <person name="Foster-Nyarko E."/>
            <person name="Jarju S."/>
            <person name="Secka A."/>
            <person name="Antonio M."/>
            <person name="Oren A."/>
            <person name="Chaudhuri R.R."/>
            <person name="La Ragione R."/>
            <person name="Hildebrand F."/>
            <person name="Pallen M.J."/>
        </authorList>
    </citation>
    <scope>NUCLEOTIDE SEQUENCE</scope>
    <source>
        <strain evidence="8">2239</strain>
    </source>
</reference>
<protein>
    <submittedName>
        <fullName evidence="8">Glycoside hydrolase family 2 protein</fullName>
    </submittedName>
</protein>
<evidence type="ECO:0000256" key="2">
    <source>
        <dbReference type="ARBA" id="ARBA00022801"/>
    </source>
</evidence>
<evidence type="ECO:0000256" key="4">
    <source>
        <dbReference type="RuleBase" id="RU361154"/>
    </source>
</evidence>
<dbReference type="SUPFAM" id="SSF51445">
    <property type="entry name" value="(Trans)glycosidases"/>
    <property type="match status" value="1"/>
</dbReference>
<dbReference type="InterPro" id="IPR013783">
    <property type="entry name" value="Ig-like_fold"/>
</dbReference>
<dbReference type="PROSITE" id="PS00719">
    <property type="entry name" value="GLYCOSYL_HYDROL_F2_1"/>
    <property type="match status" value="1"/>
</dbReference>
<gene>
    <name evidence="8" type="ORF">H9865_03635</name>
</gene>
<evidence type="ECO:0000313" key="8">
    <source>
        <dbReference type="EMBL" id="HIX05189.1"/>
    </source>
</evidence>